<accession>A0AAD7CS18</accession>
<dbReference type="Proteomes" id="UP001221757">
    <property type="component" value="Unassembled WGS sequence"/>
</dbReference>
<reference evidence="1" key="1">
    <citation type="submission" date="2023-03" db="EMBL/GenBank/DDBJ databases">
        <title>Massive genome expansion in bonnet fungi (Mycena s.s.) driven by repeated elements and novel gene families across ecological guilds.</title>
        <authorList>
            <consortium name="Lawrence Berkeley National Laboratory"/>
            <person name="Harder C.B."/>
            <person name="Miyauchi S."/>
            <person name="Viragh M."/>
            <person name="Kuo A."/>
            <person name="Thoen E."/>
            <person name="Andreopoulos B."/>
            <person name="Lu D."/>
            <person name="Skrede I."/>
            <person name="Drula E."/>
            <person name="Henrissat B."/>
            <person name="Morin E."/>
            <person name="Kohler A."/>
            <person name="Barry K."/>
            <person name="LaButti K."/>
            <person name="Morin E."/>
            <person name="Salamov A."/>
            <person name="Lipzen A."/>
            <person name="Mereny Z."/>
            <person name="Hegedus B."/>
            <person name="Baldrian P."/>
            <person name="Stursova M."/>
            <person name="Weitz H."/>
            <person name="Taylor A."/>
            <person name="Grigoriev I.V."/>
            <person name="Nagy L.G."/>
            <person name="Martin F."/>
            <person name="Kauserud H."/>
        </authorList>
    </citation>
    <scope>NUCLEOTIDE SEQUENCE</scope>
    <source>
        <strain evidence="1">CBHHK067</strain>
    </source>
</reference>
<sequence length="401" mass="42946">MAQMGQQELLALAKTQLSLSPKASLCSAVALYGGEEYNALLPRVASPIKRTGSKILTKTESLPKLPAPAFYNPAMGAAKPKTEALHTVFPPIDADVKTVLPYNAVASGSKARALPSLASDDEMDVDIDPMTTINKYRDAIPYIAPAGGADRNDANGDYHGRGRDTFQGPQARQDDIDKFLVQAGNAQQFDGDASIDKALDKLGLQSTHQLLPSLDIPLMPHYIALMFKNPSEDPACKTTLIVAPLALLTQWNQEGASFVLTGGPNSISHIGANGPKKIYTTTTLPDDPSASSPPEQTVLAVGGGAQLFPNKGGPYGVDEVTVGDVAREAVDEMQGAVDRSVGKTREVVGAVEDESFRIRGGQRSGNWIAKGYFPELNERRKKYPANVNLAPRSRKEVKHWS</sequence>
<evidence type="ECO:0000313" key="1">
    <source>
        <dbReference type="EMBL" id="KAJ7660074.1"/>
    </source>
</evidence>
<dbReference type="EMBL" id="JARKIE010000263">
    <property type="protein sequence ID" value="KAJ7660074.1"/>
    <property type="molecule type" value="Genomic_DNA"/>
</dbReference>
<protein>
    <submittedName>
        <fullName evidence="1">Uncharacterized protein</fullName>
    </submittedName>
</protein>
<keyword evidence="2" id="KW-1185">Reference proteome</keyword>
<dbReference type="AlphaFoldDB" id="A0AAD7CS18"/>
<organism evidence="1 2">
    <name type="scientific">Mycena rosella</name>
    <name type="common">Pink bonnet</name>
    <name type="synonym">Agaricus rosellus</name>
    <dbReference type="NCBI Taxonomy" id="1033263"/>
    <lineage>
        <taxon>Eukaryota</taxon>
        <taxon>Fungi</taxon>
        <taxon>Dikarya</taxon>
        <taxon>Basidiomycota</taxon>
        <taxon>Agaricomycotina</taxon>
        <taxon>Agaricomycetes</taxon>
        <taxon>Agaricomycetidae</taxon>
        <taxon>Agaricales</taxon>
        <taxon>Marasmiineae</taxon>
        <taxon>Mycenaceae</taxon>
        <taxon>Mycena</taxon>
    </lineage>
</organism>
<name>A0AAD7CS18_MYCRO</name>
<evidence type="ECO:0000313" key="2">
    <source>
        <dbReference type="Proteomes" id="UP001221757"/>
    </source>
</evidence>
<proteinExistence type="predicted"/>
<gene>
    <name evidence="1" type="ORF">B0H17DRAFT_1145106</name>
</gene>
<comment type="caution">
    <text evidence="1">The sequence shown here is derived from an EMBL/GenBank/DDBJ whole genome shotgun (WGS) entry which is preliminary data.</text>
</comment>